<protein>
    <submittedName>
        <fullName evidence="1">Uncharacterized protein</fullName>
    </submittedName>
</protein>
<sequence length="62" mass="7414">NPNDKSFEPHFTNYPVVELEYPNRDASERFILLAPKDKDHYNPIMDLERTLYTIVECQLLFL</sequence>
<accession>A0A9P5TLS9</accession>
<dbReference type="Proteomes" id="UP000724874">
    <property type="component" value="Unassembled WGS sequence"/>
</dbReference>
<dbReference type="OrthoDB" id="443402at2759"/>
<keyword evidence="2" id="KW-1185">Reference proteome</keyword>
<dbReference type="Gene3D" id="1.10.260.170">
    <property type="match status" value="1"/>
</dbReference>
<comment type="caution">
    <text evidence="1">The sequence shown here is derived from an EMBL/GenBank/DDBJ whole genome shotgun (WGS) entry which is preliminary data.</text>
</comment>
<gene>
    <name evidence="1" type="ORF">CPB84DRAFT_1682451</name>
</gene>
<dbReference type="AlphaFoldDB" id="A0A9P5TLS9"/>
<organism evidence="1 2">
    <name type="scientific">Gymnopilus junonius</name>
    <name type="common">Spectacular rustgill mushroom</name>
    <name type="synonym">Gymnopilus spectabilis subsp. junonius</name>
    <dbReference type="NCBI Taxonomy" id="109634"/>
    <lineage>
        <taxon>Eukaryota</taxon>
        <taxon>Fungi</taxon>
        <taxon>Dikarya</taxon>
        <taxon>Basidiomycota</taxon>
        <taxon>Agaricomycotina</taxon>
        <taxon>Agaricomycetes</taxon>
        <taxon>Agaricomycetidae</taxon>
        <taxon>Agaricales</taxon>
        <taxon>Agaricineae</taxon>
        <taxon>Hymenogastraceae</taxon>
        <taxon>Gymnopilus</taxon>
    </lineage>
</organism>
<evidence type="ECO:0000313" key="1">
    <source>
        <dbReference type="EMBL" id="KAF8895018.1"/>
    </source>
</evidence>
<proteinExistence type="predicted"/>
<dbReference type="EMBL" id="JADNYJ010000062">
    <property type="protein sequence ID" value="KAF8895018.1"/>
    <property type="molecule type" value="Genomic_DNA"/>
</dbReference>
<feature type="non-terminal residue" evidence="1">
    <location>
        <position position="62"/>
    </location>
</feature>
<reference evidence="1" key="1">
    <citation type="submission" date="2020-11" db="EMBL/GenBank/DDBJ databases">
        <authorList>
            <consortium name="DOE Joint Genome Institute"/>
            <person name="Ahrendt S."/>
            <person name="Riley R."/>
            <person name="Andreopoulos W."/>
            <person name="LaButti K."/>
            <person name="Pangilinan J."/>
            <person name="Ruiz-duenas F.J."/>
            <person name="Barrasa J.M."/>
            <person name="Sanchez-Garcia M."/>
            <person name="Camarero S."/>
            <person name="Miyauchi S."/>
            <person name="Serrano A."/>
            <person name="Linde D."/>
            <person name="Babiker R."/>
            <person name="Drula E."/>
            <person name="Ayuso-Fernandez I."/>
            <person name="Pacheco R."/>
            <person name="Padilla G."/>
            <person name="Ferreira P."/>
            <person name="Barriuso J."/>
            <person name="Kellner H."/>
            <person name="Castanera R."/>
            <person name="Alfaro M."/>
            <person name="Ramirez L."/>
            <person name="Pisabarro A.G."/>
            <person name="Kuo A."/>
            <person name="Tritt A."/>
            <person name="Lipzen A."/>
            <person name="He G."/>
            <person name="Yan M."/>
            <person name="Ng V."/>
            <person name="Cullen D."/>
            <person name="Martin F."/>
            <person name="Rosso M.-N."/>
            <person name="Henrissat B."/>
            <person name="Hibbett D."/>
            <person name="Martinez A.T."/>
            <person name="Grigoriev I.V."/>
        </authorList>
    </citation>
    <scope>NUCLEOTIDE SEQUENCE</scope>
    <source>
        <strain evidence="1">AH 44721</strain>
    </source>
</reference>
<name>A0A9P5TLS9_GYMJU</name>
<evidence type="ECO:0000313" key="2">
    <source>
        <dbReference type="Proteomes" id="UP000724874"/>
    </source>
</evidence>